<keyword evidence="4" id="KW-0862">Zinc</keyword>
<feature type="domain" description="Peptidase M20 dimerisation" evidence="7">
    <location>
        <begin position="167"/>
        <end position="261"/>
    </location>
</feature>
<dbReference type="AlphaFoldDB" id="A0A9W4QV42"/>
<dbReference type="InterPro" id="IPR011650">
    <property type="entry name" value="Peptidase_M20_dimer"/>
</dbReference>
<sequence length="382" mass="41394">MAKLNFDELAALIECNSHSKNKQGVDQHGEQMIELLAPLGFSLTRYQREHIGDHLLFHTPTQAGKKILLLGHLDTVFPAQTFTDFHQDEQWVYGPGVCDMKGGNFVALNALRQLRTQFGPIHNIDLLLVSDEEIGSDDSKHLTADLAKNYDACLVFEAAGKNHEVVIGRKGIATFEIAITGKAAHAGNHYSEGIDANFALANMLLEMTSLTNLQKGSTVNVGKIQGGIGANTISPHSSMIVEARFSCVKEQERLLQGVENICFAIEITGVDITINGGLQRGVMAPSPQQQALLDDITHILGSQLPVEQRGGVSDANVAASVGTPTLDGFGPFGDGDHTRHERALKSSFELRVEQVSKILTAWCFNNLDSEQTSKLESSALAQ</sequence>
<evidence type="ECO:0000313" key="11">
    <source>
        <dbReference type="Proteomes" id="UP001152485"/>
    </source>
</evidence>
<comment type="cofactor">
    <cofactor evidence="1">
        <name>Zn(2+)</name>
        <dbReference type="ChEBI" id="CHEBI:29105"/>
    </cofactor>
</comment>
<evidence type="ECO:0000256" key="6">
    <source>
        <dbReference type="PIRSR" id="PIRSR037238-1"/>
    </source>
</evidence>
<dbReference type="Proteomes" id="UP001152467">
    <property type="component" value="Unassembled WGS sequence"/>
</dbReference>
<dbReference type="InterPro" id="IPR050072">
    <property type="entry name" value="Peptidase_M20A"/>
</dbReference>
<dbReference type="PANTHER" id="PTHR43808:SF9">
    <property type="entry name" value="BLL0789 PROTEIN"/>
    <property type="match status" value="1"/>
</dbReference>
<keyword evidence="2" id="KW-0479">Metal-binding</keyword>
<accession>A0A9W4QV42</accession>
<proteinExistence type="predicted"/>
<evidence type="ECO:0000256" key="5">
    <source>
        <dbReference type="ARBA" id="ARBA00023285"/>
    </source>
</evidence>
<dbReference type="Gene3D" id="3.30.70.360">
    <property type="match status" value="1"/>
</dbReference>
<dbReference type="PROSITE" id="PS00758">
    <property type="entry name" value="ARGE_DAPE_CPG2_1"/>
    <property type="match status" value="1"/>
</dbReference>
<organism evidence="8 10">
    <name type="scientific">Pseudoalteromonas holothuriae</name>
    <dbReference type="NCBI Taxonomy" id="2963714"/>
    <lineage>
        <taxon>Bacteria</taxon>
        <taxon>Pseudomonadati</taxon>
        <taxon>Pseudomonadota</taxon>
        <taxon>Gammaproteobacteria</taxon>
        <taxon>Alteromonadales</taxon>
        <taxon>Pseudoalteromonadaceae</taxon>
        <taxon>Pseudoalteromonas</taxon>
    </lineage>
</organism>
<evidence type="ECO:0000259" key="7">
    <source>
        <dbReference type="Pfam" id="PF07687"/>
    </source>
</evidence>
<keyword evidence="8" id="KW-0645">Protease</keyword>
<dbReference type="RefSeq" id="WP_261593166.1">
    <property type="nucleotide sequence ID" value="NZ_CAMAPC010000004.1"/>
</dbReference>
<dbReference type="InterPro" id="IPR001261">
    <property type="entry name" value="ArgE/DapE_CS"/>
</dbReference>
<dbReference type="EMBL" id="CAMAPC010000004">
    <property type="protein sequence ID" value="CAH9054516.1"/>
    <property type="molecule type" value="Genomic_DNA"/>
</dbReference>
<evidence type="ECO:0000256" key="4">
    <source>
        <dbReference type="ARBA" id="ARBA00022833"/>
    </source>
</evidence>
<keyword evidence="10" id="KW-1185">Reference proteome</keyword>
<evidence type="ECO:0000256" key="1">
    <source>
        <dbReference type="ARBA" id="ARBA00001947"/>
    </source>
</evidence>
<dbReference type="Gene3D" id="3.40.630.10">
    <property type="entry name" value="Zn peptidases"/>
    <property type="match status" value="1"/>
</dbReference>
<dbReference type="SUPFAM" id="SSF55031">
    <property type="entry name" value="Bacterial exopeptidase dimerisation domain"/>
    <property type="match status" value="1"/>
</dbReference>
<evidence type="ECO:0000256" key="3">
    <source>
        <dbReference type="ARBA" id="ARBA00022801"/>
    </source>
</evidence>
<keyword evidence="5" id="KW-0170">Cobalt</keyword>
<dbReference type="GO" id="GO:0004180">
    <property type="term" value="F:carboxypeptidase activity"/>
    <property type="evidence" value="ECO:0007669"/>
    <property type="project" value="UniProtKB-KW"/>
</dbReference>
<comment type="caution">
    <text evidence="8">The sequence shown here is derived from an EMBL/GenBank/DDBJ whole genome shotgun (WGS) entry which is preliminary data.</text>
</comment>
<keyword evidence="3 8" id="KW-0378">Hydrolase</keyword>
<dbReference type="Pfam" id="PF07687">
    <property type="entry name" value="M20_dimer"/>
    <property type="match status" value="1"/>
</dbReference>
<feature type="active site" evidence="6">
    <location>
        <position position="74"/>
    </location>
</feature>
<gene>
    <name evidence="8" type="primary">cpg2</name>
    <name evidence="8" type="ORF">PSECIP111854_01390</name>
    <name evidence="9" type="ORF">PSECIP111951_02007</name>
</gene>
<dbReference type="InterPro" id="IPR036264">
    <property type="entry name" value="Bact_exopeptidase_dim_dom"/>
</dbReference>
<dbReference type="InterPro" id="IPR002933">
    <property type="entry name" value="Peptidase_M20"/>
</dbReference>
<dbReference type="SUPFAM" id="SSF53187">
    <property type="entry name" value="Zn-dependent exopeptidases"/>
    <property type="match status" value="1"/>
</dbReference>
<feature type="active site" description="Proton acceptor" evidence="6">
    <location>
        <position position="132"/>
    </location>
</feature>
<reference evidence="8 11" key="1">
    <citation type="submission" date="2022-07" db="EMBL/GenBank/DDBJ databases">
        <authorList>
            <person name="Criscuolo A."/>
        </authorList>
    </citation>
    <scope>NUCLEOTIDE SEQUENCE</scope>
    <source>
        <strain evidence="11">CIP 111951</strain>
        <strain evidence="8">CIP111854</strain>
        <strain evidence="9">CIP111951</strain>
    </source>
</reference>
<evidence type="ECO:0000313" key="9">
    <source>
        <dbReference type="EMBL" id="CAH9059107.1"/>
    </source>
</evidence>
<dbReference type="EC" id="3.4.17.11" evidence="8"/>
<evidence type="ECO:0000256" key="2">
    <source>
        <dbReference type="ARBA" id="ARBA00022723"/>
    </source>
</evidence>
<evidence type="ECO:0000313" key="10">
    <source>
        <dbReference type="Proteomes" id="UP001152467"/>
    </source>
</evidence>
<dbReference type="Pfam" id="PF01546">
    <property type="entry name" value="Peptidase_M20"/>
    <property type="match status" value="1"/>
</dbReference>
<dbReference type="InterPro" id="IPR017150">
    <property type="entry name" value="Pept_M20_glutamate_carboxypep"/>
</dbReference>
<dbReference type="Proteomes" id="UP001152485">
    <property type="component" value="Unassembled WGS sequence"/>
</dbReference>
<name>A0A9W4QV42_9GAMM</name>
<evidence type="ECO:0000313" key="8">
    <source>
        <dbReference type="EMBL" id="CAH9054516.1"/>
    </source>
</evidence>
<dbReference type="PIRSF" id="PIRSF037238">
    <property type="entry name" value="Carboxypeptidase_G2"/>
    <property type="match status" value="1"/>
</dbReference>
<dbReference type="PANTHER" id="PTHR43808">
    <property type="entry name" value="ACETYLORNITHINE DEACETYLASE"/>
    <property type="match status" value="1"/>
</dbReference>
<dbReference type="CDD" id="cd03885">
    <property type="entry name" value="M20_CPDG2"/>
    <property type="match status" value="1"/>
</dbReference>
<protein>
    <submittedName>
        <fullName evidence="8">Carboxypeptidase G2</fullName>
        <ecNumber evidence="8">3.4.17.11</ecNumber>
    </submittedName>
</protein>
<keyword evidence="8" id="KW-0121">Carboxypeptidase</keyword>
<dbReference type="EMBL" id="CAMAPD010000008">
    <property type="protein sequence ID" value="CAH9059107.1"/>
    <property type="molecule type" value="Genomic_DNA"/>
</dbReference>
<dbReference type="GO" id="GO:0046872">
    <property type="term" value="F:metal ion binding"/>
    <property type="evidence" value="ECO:0007669"/>
    <property type="project" value="UniProtKB-KW"/>
</dbReference>